<dbReference type="SUPFAM" id="SSF53850">
    <property type="entry name" value="Periplasmic binding protein-like II"/>
    <property type="match status" value="1"/>
</dbReference>
<dbReference type="RefSeq" id="WP_281840381.1">
    <property type="nucleotide sequence ID" value="NZ_BROH01000001.1"/>
</dbReference>
<dbReference type="Pfam" id="PF00691">
    <property type="entry name" value="OmpA"/>
    <property type="match status" value="1"/>
</dbReference>
<evidence type="ECO:0000313" key="6">
    <source>
        <dbReference type="Proteomes" id="UP001144205"/>
    </source>
</evidence>
<dbReference type="EMBL" id="BROH01000001">
    <property type="protein sequence ID" value="GKY86415.1"/>
    <property type="molecule type" value="Genomic_DNA"/>
</dbReference>
<dbReference type="Pfam" id="PF12849">
    <property type="entry name" value="PBP_like_2"/>
    <property type="match status" value="1"/>
</dbReference>
<sequence length="519" mass="55263">MKNLRAAVFAALFLFTSAVPGRADDVTLTSRDGALEITGTLLGFDGEFYRVETEFGILTVDGSGVNCDGPACPTLGNYVAEFTLSGARAMGEVLIPSLIEGFALNAGYALSREEIAGTGLYYRLLDEDGGTEAARITVRLTTSAEGFADLLGEEADMVLSLREVTIPERNMAREAGLGDLRGIRQFRVLARDALVPIVAPGNPVRRLSMQDLARVYAGEITRWSELGGEDAPITLHLTETDAGIGALFVDRVIAAQGKVLSDRLALHGTIRGLTEAVADDPFGIGIGTLSQAGVSEVVTLTGDCAFEVEASSAAVKAGDYPLTAPLYLYLPGLRLPKLARDFLGYMRSTSAQLVTRRAGFVDQAFTEVPVAEQGERLSNAILAAGAEVSLAELQRMAALFDGKQRLTLTYRFRGGSAALDAPSRANVALLASALETGQFDGRRLVFVGFSDGQGDGGANLRLSQRRANAVRDAVLAEAEAFDPTHVTIETDGFGEALPMACDDSDWGREVNRRVEVWVE</sequence>
<feature type="domain" description="OmpA-like" evidence="4">
    <location>
        <begin position="396"/>
        <end position="519"/>
    </location>
</feature>
<comment type="caution">
    <text evidence="5">The sequence shown here is derived from an EMBL/GenBank/DDBJ whole genome shotgun (WGS) entry which is preliminary data.</text>
</comment>
<accession>A0ABQ5LN58</accession>
<feature type="signal peptide" evidence="3">
    <location>
        <begin position="1"/>
        <end position="23"/>
    </location>
</feature>
<keyword evidence="2" id="KW-0472">Membrane</keyword>
<feature type="chain" id="PRO_5046891422" evidence="3">
    <location>
        <begin position="24"/>
        <end position="519"/>
    </location>
</feature>
<keyword evidence="1 3" id="KW-0732">Signal</keyword>
<protein>
    <submittedName>
        <fullName evidence="5">OmpA family protein</fullName>
    </submittedName>
</protein>
<dbReference type="InterPro" id="IPR036737">
    <property type="entry name" value="OmpA-like_sf"/>
</dbReference>
<dbReference type="PANTHER" id="PTHR30570:SF1">
    <property type="entry name" value="PHOSPHATE-BINDING PROTEIN PSTS"/>
    <property type="match status" value="1"/>
</dbReference>
<dbReference type="CDD" id="cd07185">
    <property type="entry name" value="OmpA_C-like"/>
    <property type="match status" value="1"/>
</dbReference>
<dbReference type="PANTHER" id="PTHR30570">
    <property type="entry name" value="PERIPLASMIC PHOSPHATE BINDING COMPONENT OF PHOSPHATE ABC TRANSPORTER"/>
    <property type="match status" value="1"/>
</dbReference>
<name>A0ABQ5LN58_9RHOB</name>
<evidence type="ECO:0000259" key="4">
    <source>
        <dbReference type="PROSITE" id="PS51123"/>
    </source>
</evidence>
<reference evidence="5" key="1">
    <citation type="journal article" date="2023" name="Int. J. Syst. Evol. Microbiol.">
        <title>Sinisalibacter aestuarii sp. nov., isolated from estuarine sediment of the Arakawa River.</title>
        <authorList>
            <person name="Arafat S.T."/>
            <person name="Hirano S."/>
            <person name="Sato A."/>
            <person name="Takeuchi K."/>
            <person name="Yasuda T."/>
            <person name="Terahara T."/>
            <person name="Hamada M."/>
            <person name="Kobayashi T."/>
        </authorList>
    </citation>
    <scope>NUCLEOTIDE SEQUENCE</scope>
    <source>
        <strain evidence="5">B-399</strain>
    </source>
</reference>
<dbReference type="Proteomes" id="UP001144205">
    <property type="component" value="Unassembled WGS sequence"/>
</dbReference>
<evidence type="ECO:0000256" key="3">
    <source>
        <dbReference type="SAM" id="SignalP"/>
    </source>
</evidence>
<dbReference type="InterPro" id="IPR006665">
    <property type="entry name" value="OmpA-like"/>
</dbReference>
<dbReference type="SUPFAM" id="SSF103088">
    <property type="entry name" value="OmpA-like"/>
    <property type="match status" value="1"/>
</dbReference>
<proteinExistence type="predicted"/>
<dbReference type="Gene3D" id="3.40.190.10">
    <property type="entry name" value="Periplasmic binding protein-like II"/>
    <property type="match status" value="2"/>
</dbReference>
<dbReference type="InterPro" id="IPR024370">
    <property type="entry name" value="PBP_domain"/>
</dbReference>
<evidence type="ECO:0000313" key="5">
    <source>
        <dbReference type="EMBL" id="GKY86415.1"/>
    </source>
</evidence>
<gene>
    <name evidence="5" type="ORF">STA1M1_02840</name>
</gene>
<dbReference type="Gene3D" id="3.30.1330.60">
    <property type="entry name" value="OmpA-like domain"/>
    <property type="match status" value="1"/>
</dbReference>
<evidence type="ECO:0000256" key="1">
    <source>
        <dbReference type="ARBA" id="ARBA00022729"/>
    </source>
</evidence>
<keyword evidence="6" id="KW-1185">Reference proteome</keyword>
<organism evidence="5 6">
    <name type="scientific">Sinisalibacter aestuarii</name>
    <dbReference type="NCBI Taxonomy" id="2949426"/>
    <lineage>
        <taxon>Bacteria</taxon>
        <taxon>Pseudomonadati</taxon>
        <taxon>Pseudomonadota</taxon>
        <taxon>Alphaproteobacteria</taxon>
        <taxon>Rhodobacterales</taxon>
        <taxon>Roseobacteraceae</taxon>
        <taxon>Sinisalibacter</taxon>
    </lineage>
</organism>
<evidence type="ECO:0000256" key="2">
    <source>
        <dbReference type="PROSITE-ProRule" id="PRU00473"/>
    </source>
</evidence>
<dbReference type="PROSITE" id="PS51123">
    <property type="entry name" value="OMPA_2"/>
    <property type="match status" value="1"/>
</dbReference>
<dbReference type="InterPro" id="IPR050811">
    <property type="entry name" value="Phosphate_ABC_transporter"/>
</dbReference>